<dbReference type="OrthoDB" id="10020603at2"/>
<proteinExistence type="predicted"/>
<keyword evidence="3" id="KW-1185">Reference proteome</keyword>
<protein>
    <recommendedName>
        <fullName evidence="4">VanZ like family protein</fullName>
    </recommendedName>
</protein>
<dbReference type="EMBL" id="FZQA01000004">
    <property type="protein sequence ID" value="SNT74252.1"/>
    <property type="molecule type" value="Genomic_DNA"/>
</dbReference>
<reference evidence="2 3" key="1">
    <citation type="submission" date="2017-07" db="EMBL/GenBank/DDBJ databases">
        <authorList>
            <person name="Sun Z.S."/>
            <person name="Albrecht U."/>
            <person name="Echele G."/>
            <person name="Lee C.C."/>
        </authorList>
    </citation>
    <scope>NUCLEOTIDE SEQUENCE [LARGE SCALE GENOMIC DNA]</scope>
    <source>
        <strain evidence="2 3">CGMCC 1.12710</strain>
    </source>
</reference>
<evidence type="ECO:0000256" key="1">
    <source>
        <dbReference type="SAM" id="Phobius"/>
    </source>
</evidence>
<keyword evidence="1" id="KW-0472">Membrane</keyword>
<dbReference type="AlphaFoldDB" id="A0A239PWD2"/>
<organism evidence="2 3">
    <name type="scientific">Amphiplicatus metriothermophilus</name>
    <dbReference type="NCBI Taxonomy" id="1519374"/>
    <lineage>
        <taxon>Bacteria</taxon>
        <taxon>Pseudomonadati</taxon>
        <taxon>Pseudomonadota</taxon>
        <taxon>Alphaproteobacteria</taxon>
        <taxon>Parvularculales</taxon>
        <taxon>Parvularculaceae</taxon>
        <taxon>Amphiplicatus</taxon>
    </lineage>
</organism>
<dbReference type="Proteomes" id="UP000198346">
    <property type="component" value="Unassembled WGS sequence"/>
</dbReference>
<accession>A0A239PWD2</accession>
<gene>
    <name evidence="2" type="ORF">SAMN06297382_2163</name>
</gene>
<feature type="transmembrane region" description="Helical" evidence="1">
    <location>
        <begin position="79"/>
        <end position="99"/>
    </location>
</feature>
<evidence type="ECO:0000313" key="2">
    <source>
        <dbReference type="EMBL" id="SNT74252.1"/>
    </source>
</evidence>
<dbReference type="RefSeq" id="WP_089412619.1">
    <property type="nucleotide sequence ID" value="NZ_FZQA01000004.1"/>
</dbReference>
<keyword evidence="1" id="KW-0812">Transmembrane</keyword>
<feature type="transmembrane region" description="Helical" evidence="1">
    <location>
        <begin position="111"/>
        <end position="131"/>
    </location>
</feature>
<sequence length="137" mass="13906">MTIQMIARAAFALLLVLAAWLSVSPSLEPSEAGFGVARWLAGLLFGDEAAADKIGHFLVYGALGATAALGRLALAGRLLFTVLALAAYGALLEGAQGWLTQTRSPEVLDALANTAGAGAGAILGALARMAASRRRTG</sequence>
<name>A0A239PWD2_9PROT</name>
<feature type="transmembrane region" description="Helical" evidence="1">
    <location>
        <begin position="53"/>
        <end position="72"/>
    </location>
</feature>
<dbReference type="NCBIfam" id="NF037970">
    <property type="entry name" value="vanZ_1"/>
    <property type="match status" value="1"/>
</dbReference>
<keyword evidence="1" id="KW-1133">Transmembrane helix</keyword>
<evidence type="ECO:0000313" key="3">
    <source>
        <dbReference type="Proteomes" id="UP000198346"/>
    </source>
</evidence>
<evidence type="ECO:0008006" key="4">
    <source>
        <dbReference type="Google" id="ProtNLM"/>
    </source>
</evidence>